<dbReference type="Gene3D" id="1.10.630.10">
    <property type="entry name" value="Cytochrome P450"/>
    <property type="match status" value="1"/>
</dbReference>
<evidence type="ECO:0000256" key="1">
    <source>
        <dbReference type="ARBA" id="ARBA00004370"/>
    </source>
</evidence>
<dbReference type="PANTHER" id="PTHR24282:SF211">
    <property type="entry name" value="CYTOCHROME P450-RELATED"/>
    <property type="match status" value="1"/>
</dbReference>
<keyword evidence="7 9" id="KW-0408">Iron</keyword>
<evidence type="ECO:0000256" key="4">
    <source>
        <dbReference type="ARBA" id="ARBA00022723"/>
    </source>
</evidence>
<protein>
    <recommendedName>
        <fullName evidence="15">Cytochrome P450</fullName>
    </recommendedName>
</protein>
<evidence type="ECO:0000256" key="10">
    <source>
        <dbReference type="RuleBase" id="RU000461"/>
    </source>
</evidence>
<dbReference type="OMA" id="THGGTNN"/>
<dbReference type="OrthoDB" id="1470350at2759"/>
<evidence type="ECO:0000256" key="5">
    <source>
        <dbReference type="ARBA" id="ARBA00022989"/>
    </source>
</evidence>
<dbReference type="SUPFAM" id="SSF48264">
    <property type="entry name" value="Cytochrome P450"/>
    <property type="match status" value="1"/>
</dbReference>
<dbReference type="Gramene" id="Pp3c21_10970V3.2">
    <property type="protein sequence ID" value="Pp3c21_10970V3.2"/>
    <property type="gene ID" value="Pp3c21_10970"/>
</dbReference>
<keyword evidence="8 11" id="KW-0472">Membrane</keyword>
<reference evidence="12 14" key="1">
    <citation type="journal article" date="2008" name="Science">
        <title>The Physcomitrella genome reveals evolutionary insights into the conquest of land by plants.</title>
        <authorList>
            <person name="Rensing S."/>
            <person name="Lang D."/>
            <person name="Zimmer A."/>
            <person name="Terry A."/>
            <person name="Salamov A."/>
            <person name="Shapiro H."/>
            <person name="Nishiyama T."/>
            <person name="Perroud P.-F."/>
            <person name="Lindquist E."/>
            <person name="Kamisugi Y."/>
            <person name="Tanahashi T."/>
            <person name="Sakakibara K."/>
            <person name="Fujita T."/>
            <person name="Oishi K."/>
            <person name="Shin-I T."/>
            <person name="Kuroki Y."/>
            <person name="Toyoda A."/>
            <person name="Suzuki Y."/>
            <person name="Hashimoto A."/>
            <person name="Yamaguchi K."/>
            <person name="Sugano A."/>
            <person name="Kohara Y."/>
            <person name="Fujiyama A."/>
            <person name="Anterola A."/>
            <person name="Aoki S."/>
            <person name="Ashton N."/>
            <person name="Barbazuk W.B."/>
            <person name="Barker E."/>
            <person name="Bennetzen J."/>
            <person name="Bezanilla M."/>
            <person name="Blankenship R."/>
            <person name="Cho S.H."/>
            <person name="Dutcher S."/>
            <person name="Estelle M."/>
            <person name="Fawcett J.A."/>
            <person name="Gundlach H."/>
            <person name="Hanada K."/>
            <person name="Heyl A."/>
            <person name="Hicks K.A."/>
            <person name="Hugh J."/>
            <person name="Lohr M."/>
            <person name="Mayer K."/>
            <person name="Melkozernov A."/>
            <person name="Murata T."/>
            <person name="Nelson D."/>
            <person name="Pils B."/>
            <person name="Prigge M."/>
            <person name="Reiss B."/>
            <person name="Renner T."/>
            <person name="Rombauts S."/>
            <person name="Rushton P."/>
            <person name="Sanderfoot A."/>
            <person name="Schween G."/>
            <person name="Shiu S.-H."/>
            <person name="Stueber K."/>
            <person name="Theodoulou F.L."/>
            <person name="Tu H."/>
            <person name="Van de Peer Y."/>
            <person name="Verrier P.J."/>
            <person name="Waters E."/>
            <person name="Wood A."/>
            <person name="Yang L."/>
            <person name="Cove D."/>
            <person name="Cuming A."/>
            <person name="Hasebe M."/>
            <person name="Lucas S."/>
            <person name="Mishler D.B."/>
            <person name="Reski R."/>
            <person name="Grigoriev I."/>
            <person name="Quatrano R.S."/>
            <person name="Boore J.L."/>
        </authorList>
    </citation>
    <scope>NUCLEOTIDE SEQUENCE [LARGE SCALE GENOMIC DNA]</scope>
    <source>
        <strain evidence="13 14">cv. Gransden 2004</strain>
    </source>
</reference>
<evidence type="ECO:0000256" key="8">
    <source>
        <dbReference type="ARBA" id="ARBA00023136"/>
    </source>
</evidence>
<dbReference type="GO" id="GO:0005506">
    <property type="term" value="F:iron ion binding"/>
    <property type="evidence" value="ECO:0007669"/>
    <property type="project" value="InterPro"/>
</dbReference>
<dbReference type="eggNOG" id="KOG0157">
    <property type="taxonomic scope" value="Eukaryota"/>
</dbReference>
<dbReference type="RefSeq" id="XP_024358786.1">
    <property type="nucleotide sequence ID" value="XM_024503018.2"/>
</dbReference>
<comment type="subcellular location">
    <subcellularLocation>
        <location evidence="1">Membrane</location>
    </subcellularLocation>
</comment>
<dbReference type="PROSITE" id="PS00086">
    <property type="entry name" value="CYTOCHROME_P450"/>
    <property type="match status" value="1"/>
</dbReference>
<dbReference type="InterPro" id="IPR001128">
    <property type="entry name" value="Cyt_P450"/>
</dbReference>
<dbReference type="Proteomes" id="UP000006727">
    <property type="component" value="Chromosome 21"/>
</dbReference>
<dbReference type="InterPro" id="IPR017972">
    <property type="entry name" value="Cyt_P450_CS"/>
</dbReference>
<dbReference type="GO" id="GO:0020037">
    <property type="term" value="F:heme binding"/>
    <property type="evidence" value="ECO:0007669"/>
    <property type="project" value="InterPro"/>
</dbReference>
<accession>A9TI34</accession>
<dbReference type="EMBL" id="ABEU02000021">
    <property type="protein sequence ID" value="PNR31900.1"/>
    <property type="molecule type" value="Genomic_DNA"/>
</dbReference>
<evidence type="ECO:0000256" key="11">
    <source>
        <dbReference type="SAM" id="Phobius"/>
    </source>
</evidence>
<evidence type="ECO:0000256" key="7">
    <source>
        <dbReference type="ARBA" id="ARBA00023004"/>
    </source>
</evidence>
<feature type="binding site" description="axial binding residue" evidence="9">
    <location>
        <position position="488"/>
    </location>
    <ligand>
        <name>heme</name>
        <dbReference type="ChEBI" id="CHEBI:30413"/>
    </ligand>
    <ligandPart>
        <name>Fe</name>
        <dbReference type="ChEBI" id="CHEBI:18248"/>
    </ligandPart>
</feature>
<reference evidence="13" key="3">
    <citation type="submission" date="2020-12" db="UniProtKB">
        <authorList>
            <consortium name="EnsemblPlants"/>
        </authorList>
    </citation>
    <scope>IDENTIFICATION</scope>
</reference>
<dbReference type="HOGENOM" id="CLU_001570_5_0_1"/>
<sequence length="547" mass="62094">MVFTQWVRFAALAIPEDVRNALGVVLLAFVASAIVRVVFSLVKTYLYDPLSIGRIMAKQGIEGPPFHPIFGTTAELNAYVKSVPESLPLDEDHDSMRTVSPHFHMYFPKFGKRFLYWRGPHAKLVSKDPGLAKEVLLSQYEFFQRHPQDIKMLSNFVGMGLDNLTGEKWAIERRTLNPFFYHDPLKGMVEGMVKGAEPVLKSWEEEVARAGGTAEFNLEEDLHTISGNIIAHTAFGTDHEKAKEIYQTQREYVNLLFQNLHSGWYWIPGFTYLPTQTNVTMARLRSTIDSSLHELITERRKAAERGDTASYGNDLLGIMLAAASNSTDETATEFNLASVFNNAKLFFFAGQDTVATVLTFTLLQLARYPEWQDRARQEVLEEVGETEAYDSTTLNRLKIVGMIVNETMRLFPAVISVSKVATKDMQINELFIPKGLTVEIPIVSYNQDPEIWGDDAHKFKPDRFEHGVSKACKHPRAFLPFSMGPKMCIGKEFALMELKLVVAMVLRRFRLSVSPHYKHHPYSSLLTRPKYGMKLIFSSRQASKLEH</sequence>
<feature type="transmembrane region" description="Helical" evidence="11">
    <location>
        <begin position="21"/>
        <end position="42"/>
    </location>
</feature>
<evidence type="ECO:0000313" key="12">
    <source>
        <dbReference type="EMBL" id="PNR31900.1"/>
    </source>
</evidence>
<name>A9TI34_PHYPA</name>
<keyword evidence="14" id="KW-1185">Reference proteome</keyword>
<dbReference type="KEGG" id="ppp:112273940"/>
<comment type="similarity">
    <text evidence="10">Belongs to the cytochrome P450 family.</text>
</comment>
<evidence type="ECO:0000256" key="3">
    <source>
        <dbReference type="ARBA" id="ARBA00022692"/>
    </source>
</evidence>
<dbReference type="PANTHER" id="PTHR24282">
    <property type="entry name" value="CYTOCHROME P450 FAMILY MEMBER"/>
    <property type="match status" value="1"/>
</dbReference>
<dbReference type="GeneID" id="112273940"/>
<evidence type="ECO:0000313" key="14">
    <source>
        <dbReference type="Proteomes" id="UP000006727"/>
    </source>
</evidence>
<keyword evidence="3 11" id="KW-0812">Transmembrane</keyword>
<dbReference type="Pfam" id="PF00067">
    <property type="entry name" value="p450"/>
    <property type="match status" value="1"/>
</dbReference>
<evidence type="ECO:0008006" key="15">
    <source>
        <dbReference type="Google" id="ProtNLM"/>
    </source>
</evidence>
<dbReference type="PaxDb" id="3218-PP1S235_95V6.1"/>
<dbReference type="AlphaFoldDB" id="A9TI34"/>
<reference evidence="12 14" key="2">
    <citation type="journal article" date="2018" name="Plant J.">
        <title>The Physcomitrella patens chromosome-scale assembly reveals moss genome structure and evolution.</title>
        <authorList>
            <person name="Lang D."/>
            <person name="Ullrich K.K."/>
            <person name="Murat F."/>
            <person name="Fuchs J."/>
            <person name="Jenkins J."/>
            <person name="Haas F.B."/>
            <person name="Piednoel M."/>
            <person name="Gundlach H."/>
            <person name="Van Bel M."/>
            <person name="Meyberg R."/>
            <person name="Vives C."/>
            <person name="Morata J."/>
            <person name="Symeonidi A."/>
            <person name="Hiss M."/>
            <person name="Muchero W."/>
            <person name="Kamisugi Y."/>
            <person name="Saleh O."/>
            <person name="Blanc G."/>
            <person name="Decker E.L."/>
            <person name="van Gessel N."/>
            <person name="Grimwood J."/>
            <person name="Hayes R.D."/>
            <person name="Graham S.W."/>
            <person name="Gunter L.E."/>
            <person name="McDaniel S.F."/>
            <person name="Hoernstein S.N.W."/>
            <person name="Larsson A."/>
            <person name="Li F.W."/>
            <person name="Perroud P.F."/>
            <person name="Phillips J."/>
            <person name="Ranjan P."/>
            <person name="Rokshar D.S."/>
            <person name="Rothfels C.J."/>
            <person name="Schneider L."/>
            <person name="Shu S."/>
            <person name="Stevenson D.W."/>
            <person name="Thummler F."/>
            <person name="Tillich M."/>
            <person name="Villarreal Aguilar J.C."/>
            <person name="Widiez T."/>
            <person name="Wong G.K."/>
            <person name="Wymore A."/>
            <person name="Zhang Y."/>
            <person name="Zimmer A.D."/>
            <person name="Quatrano R.S."/>
            <person name="Mayer K.F.X."/>
            <person name="Goodstein D."/>
            <person name="Casacuberta J.M."/>
            <person name="Vandepoele K."/>
            <person name="Reski R."/>
            <person name="Cuming A.C."/>
            <person name="Tuskan G.A."/>
            <person name="Maumus F."/>
            <person name="Salse J."/>
            <person name="Schmutz J."/>
            <person name="Rensing S.A."/>
        </authorList>
    </citation>
    <scope>NUCLEOTIDE SEQUENCE [LARGE SCALE GENOMIC DNA]</scope>
    <source>
        <strain evidence="13 14">cv. Gransden 2004</strain>
    </source>
</reference>
<keyword evidence="10" id="KW-0503">Monooxygenase</keyword>
<proteinExistence type="inferred from homology"/>
<gene>
    <name evidence="13" type="primary">LOC112273940</name>
    <name evidence="12" type="ORF">PHYPA_026023</name>
</gene>
<evidence type="ECO:0000256" key="9">
    <source>
        <dbReference type="PIRSR" id="PIRSR602401-1"/>
    </source>
</evidence>
<dbReference type="FunCoup" id="A9TI34">
    <property type="interactions" value="378"/>
</dbReference>
<dbReference type="InterPro" id="IPR036396">
    <property type="entry name" value="Cyt_P450_sf"/>
</dbReference>
<keyword evidence="6 10" id="KW-0560">Oxidoreductase</keyword>
<dbReference type="PRINTS" id="PR00385">
    <property type="entry name" value="P450"/>
</dbReference>
<keyword evidence="2 9" id="KW-0349">Heme</keyword>
<organism evidence="12">
    <name type="scientific">Physcomitrium patens</name>
    <name type="common">Spreading-leaved earth moss</name>
    <name type="synonym">Physcomitrella patens</name>
    <dbReference type="NCBI Taxonomy" id="3218"/>
    <lineage>
        <taxon>Eukaryota</taxon>
        <taxon>Viridiplantae</taxon>
        <taxon>Streptophyta</taxon>
        <taxon>Embryophyta</taxon>
        <taxon>Bryophyta</taxon>
        <taxon>Bryophytina</taxon>
        <taxon>Bryopsida</taxon>
        <taxon>Funariidae</taxon>
        <taxon>Funariales</taxon>
        <taxon>Funariaceae</taxon>
        <taxon>Physcomitrium</taxon>
    </lineage>
</organism>
<dbReference type="InterPro" id="IPR050665">
    <property type="entry name" value="Cytochrome_P450_Monooxygen"/>
</dbReference>
<evidence type="ECO:0000256" key="6">
    <source>
        <dbReference type="ARBA" id="ARBA00023002"/>
    </source>
</evidence>
<dbReference type="InterPro" id="IPR002401">
    <property type="entry name" value="Cyt_P450_E_grp-I"/>
</dbReference>
<dbReference type="GO" id="GO:0016020">
    <property type="term" value="C:membrane"/>
    <property type="evidence" value="ECO:0007669"/>
    <property type="project" value="UniProtKB-SubCell"/>
</dbReference>
<dbReference type="PRINTS" id="PR00463">
    <property type="entry name" value="EP450I"/>
</dbReference>
<evidence type="ECO:0000256" key="2">
    <source>
        <dbReference type="ARBA" id="ARBA00022617"/>
    </source>
</evidence>
<keyword evidence="5 11" id="KW-1133">Transmembrane helix</keyword>
<dbReference type="GO" id="GO:0004497">
    <property type="term" value="F:monooxygenase activity"/>
    <property type="evidence" value="ECO:0000318"/>
    <property type="project" value="GO_Central"/>
</dbReference>
<dbReference type="STRING" id="3218.A9TI34"/>
<dbReference type="GO" id="GO:0016705">
    <property type="term" value="F:oxidoreductase activity, acting on paired donors, with incorporation or reduction of molecular oxygen"/>
    <property type="evidence" value="ECO:0007669"/>
    <property type="project" value="InterPro"/>
</dbReference>
<dbReference type="Gramene" id="Pp3c21_10970V3.1">
    <property type="protein sequence ID" value="Pp3c21_10970V3.1"/>
    <property type="gene ID" value="Pp3c21_10970"/>
</dbReference>
<dbReference type="EnsemblPlants" id="Pp3c21_10970V3.1">
    <property type="protein sequence ID" value="Pp3c21_10970V3.1"/>
    <property type="gene ID" value="Pp3c21_10970"/>
</dbReference>
<dbReference type="EnsemblPlants" id="Pp3c21_10970V3.2">
    <property type="protein sequence ID" value="Pp3c21_10970V3.2"/>
    <property type="gene ID" value="Pp3c21_10970"/>
</dbReference>
<comment type="cofactor">
    <cofactor evidence="9">
        <name>heme</name>
        <dbReference type="ChEBI" id="CHEBI:30413"/>
    </cofactor>
</comment>
<keyword evidence="4 9" id="KW-0479">Metal-binding</keyword>
<evidence type="ECO:0000313" key="13">
    <source>
        <dbReference type="EnsemblPlants" id="Pp3c21_10970V3.1"/>
    </source>
</evidence>